<proteinExistence type="predicted"/>
<keyword evidence="1" id="KW-0560">Oxidoreductase</keyword>
<dbReference type="PANTHER" id="PTHR43364:SF4">
    <property type="entry name" value="NAD(P)-LINKED OXIDOREDUCTASE SUPERFAMILY PROTEIN"/>
    <property type="match status" value="1"/>
</dbReference>
<gene>
    <name evidence="3" type="ORF">E1757_13995</name>
</gene>
<protein>
    <submittedName>
        <fullName evidence="3">Aldo/keto reductase</fullName>
    </submittedName>
</protein>
<keyword evidence="4" id="KW-1185">Reference proteome</keyword>
<evidence type="ECO:0000259" key="2">
    <source>
        <dbReference type="Pfam" id="PF00248"/>
    </source>
</evidence>
<evidence type="ECO:0000313" key="3">
    <source>
        <dbReference type="EMBL" id="TDF97703.1"/>
    </source>
</evidence>
<feature type="domain" description="NADP-dependent oxidoreductase" evidence="2">
    <location>
        <begin position="33"/>
        <end position="339"/>
    </location>
</feature>
<dbReference type="GO" id="GO:0016491">
    <property type="term" value="F:oxidoreductase activity"/>
    <property type="evidence" value="ECO:0007669"/>
    <property type="project" value="UniProtKB-KW"/>
</dbReference>
<comment type="caution">
    <text evidence="3">The sequence shown here is derived from an EMBL/GenBank/DDBJ whole genome shotgun (WGS) entry which is preliminary data.</text>
</comment>
<sequence>MHYDNNEGDFDTERRLTVKYRIIPNTDLNASIICLGTSNLGTPIGERESSGIVDAYADCGGNFLDTAEVYANWLPVEPNSSERFIGKWMKERGSRSRMVLATKGGHPRLETPAVSRLSDSEIRDDIEGSLQRLQTDYIDLYYLHRDDPNRPVELIVELLEEQVRKGNIRHYACSNWSLDRMEQARQYAAKQGYTGFAAASNLWNLGDVSPGAIQDPSMVATDRELIVWHAETGMPLIPYSSQANGFFSGKYRRDQTVTPELAKTSVFRKYANETNFARLERVERIARKRHATPNQIALACLLAQPFPVYPVVGCKHKEHVLDSVGAADIELDPQTVSYIWSGGQ</sequence>
<dbReference type="InterPro" id="IPR023210">
    <property type="entry name" value="NADP_OxRdtase_dom"/>
</dbReference>
<dbReference type="GO" id="GO:0005829">
    <property type="term" value="C:cytosol"/>
    <property type="evidence" value="ECO:0007669"/>
    <property type="project" value="TreeGrafter"/>
</dbReference>
<evidence type="ECO:0000256" key="1">
    <source>
        <dbReference type="ARBA" id="ARBA00023002"/>
    </source>
</evidence>
<dbReference type="CDD" id="cd19082">
    <property type="entry name" value="AKR_AKR10A1_2"/>
    <property type="match status" value="1"/>
</dbReference>
<dbReference type="EMBL" id="SMRT01000005">
    <property type="protein sequence ID" value="TDF97703.1"/>
    <property type="molecule type" value="Genomic_DNA"/>
</dbReference>
<dbReference type="SUPFAM" id="SSF51430">
    <property type="entry name" value="NAD(P)-linked oxidoreductase"/>
    <property type="match status" value="1"/>
</dbReference>
<evidence type="ECO:0000313" key="4">
    <source>
        <dbReference type="Proteomes" id="UP000295636"/>
    </source>
</evidence>
<dbReference type="Proteomes" id="UP000295636">
    <property type="component" value="Unassembled WGS sequence"/>
</dbReference>
<dbReference type="Pfam" id="PF00248">
    <property type="entry name" value="Aldo_ket_red"/>
    <property type="match status" value="1"/>
</dbReference>
<dbReference type="InterPro" id="IPR050523">
    <property type="entry name" value="AKR_Detox_Biosynth"/>
</dbReference>
<dbReference type="Gene3D" id="3.20.20.100">
    <property type="entry name" value="NADP-dependent oxidoreductase domain"/>
    <property type="match status" value="1"/>
</dbReference>
<dbReference type="AlphaFoldDB" id="A0A4R5KPR0"/>
<dbReference type="OrthoDB" id="9773828at2"/>
<organism evidence="3 4">
    <name type="scientific">Paenibacillus piri</name>
    <dbReference type="NCBI Taxonomy" id="2547395"/>
    <lineage>
        <taxon>Bacteria</taxon>
        <taxon>Bacillati</taxon>
        <taxon>Bacillota</taxon>
        <taxon>Bacilli</taxon>
        <taxon>Bacillales</taxon>
        <taxon>Paenibacillaceae</taxon>
        <taxon>Paenibacillus</taxon>
    </lineage>
</organism>
<accession>A0A4R5KPR0</accession>
<dbReference type="PANTHER" id="PTHR43364">
    <property type="entry name" value="NADH-SPECIFIC METHYLGLYOXAL REDUCTASE-RELATED"/>
    <property type="match status" value="1"/>
</dbReference>
<reference evidence="3 4" key="1">
    <citation type="submission" date="2019-03" db="EMBL/GenBank/DDBJ databases">
        <title>This is whole genome sequence of Paenibacillus sp MS74 strain.</title>
        <authorList>
            <person name="Trinh H.N."/>
        </authorList>
    </citation>
    <scope>NUCLEOTIDE SEQUENCE [LARGE SCALE GENOMIC DNA]</scope>
    <source>
        <strain evidence="3 4">MS74</strain>
    </source>
</reference>
<dbReference type="InterPro" id="IPR036812">
    <property type="entry name" value="NAD(P)_OxRdtase_dom_sf"/>
</dbReference>
<name>A0A4R5KPR0_9BACL</name>